<sequence length="79" mass="8731">MRVILPPPSQGQTDDTDAPPQMQCYPNSRSYWSSYQRPKLCVGTLDLLIMSEAQIVGVEFIVVVYVLVNGFISPQLGAT</sequence>
<reference evidence="1 2" key="1">
    <citation type="journal article" date="2012" name="Genome Biol.">
        <title>Genome and low-iron response of an oceanic diatom adapted to chronic iron limitation.</title>
        <authorList>
            <person name="Lommer M."/>
            <person name="Specht M."/>
            <person name="Roy A.S."/>
            <person name="Kraemer L."/>
            <person name="Andreson R."/>
            <person name="Gutowska M.A."/>
            <person name="Wolf J."/>
            <person name="Bergner S.V."/>
            <person name="Schilhabel M.B."/>
            <person name="Klostermeier U.C."/>
            <person name="Beiko R.G."/>
            <person name="Rosenstiel P."/>
            <person name="Hippler M."/>
            <person name="Laroche J."/>
        </authorList>
    </citation>
    <scope>NUCLEOTIDE SEQUENCE [LARGE SCALE GENOMIC DNA]</scope>
    <source>
        <strain evidence="1 2">CCMP1005</strain>
    </source>
</reference>
<gene>
    <name evidence="1" type="ORF">THAOC_04071</name>
</gene>
<organism evidence="1 2">
    <name type="scientific">Thalassiosira oceanica</name>
    <name type="common">Marine diatom</name>
    <dbReference type="NCBI Taxonomy" id="159749"/>
    <lineage>
        <taxon>Eukaryota</taxon>
        <taxon>Sar</taxon>
        <taxon>Stramenopiles</taxon>
        <taxon>Ochrophyta</taxon>
        <taxon>Bacillariophyta</taxon>
        <taxon>Coscinodiscophyceae</taxon>
        <taxon>Thalassiosirophycidae</taxon>
        <taxon>Thalassiosirales</taxon>
        <taxon>Thalassiosiraceae</taxon>
        <taxon>Thalassiosira</taxon>
    </lineage>
</organism>
<name>K0TAY8_THAOC</name>
<dbReference type="AlphaFoldDB" id="K0TAY8"/>
<keyword evidence="2" id="KW-1185">Reference proteome</keyword>
<dbReference type="EMBL" id="AGNL01003830">
    <property type="protein sequence ID" value="EJK74259.1"/>
    <property type="molecule type" value="Genomic_DNA"/>
</dbReference>
<comment type="caution">
    <text evidence="1">The sequence shown here is derived from an EMBL/GenBank/DDBJ whole genome shotgun (WGS) entry which is preliminary data.</text>
</comment>
<evidence type="ECO:0000313" key="2">
    <source>
        <dbReference type="Proteomes" id="UP000266841"/>
    </source>
</evidence>
<proteinExistence type="predicted"/>
<dbReference type="Proteomes" id="UP000266841">
    <property type="component" value="Unassembled WGS sequence"/>
</dbReference>
<protein>
    <submittedName>
        <fullName evidence="1">Uncharacterized protein</fullName>
    </submittedName>
</protein>
<evidence type="ECO:0000313" key="1">
    <source>
        <dbReference type="EMBL" id="EJK74259.1"/>
    </source>
</evidence>
<accession>K0TAY8</accession>